<keyword evidence="10" id="KW-0645">Protease</keyword>
<evidence type="ECO:0000256" key="7">
    <source>
        <dbReference type="ARBA" id="ARBA00026057"/>
    </source>
</evidence>
<reference evidence="10 11" key="1">
    <citation type="journal article" date="2020" name="Front. Microbiol.">
        <title>Single-cell genomics of novel Actinobacteria with the Wood-Ljungdahl pathway discovered in a serpentinizing system.</title>
        <authorList>
            <person name="Merino N."/>
            <person name="Kawai M."/>
            <person name="Boyd E.S."/>
            <person name="Colman D.R."/>
            <person name="McGlynn S.E."/>
            <person name="Nealson K.H."/>
            <person name="Kurokawa K."/>
            <person name="Hongoh Y."/>
        </authorList>
    </citation>
    <scope>NUCLEOTIDE SEQUENCE [LARGE SCALE GENOMIC DNA]</scope>
    <source>
        <strain evidence="10 11">S33</strain>
    </source>
</reference>
<dbReference type="SUPFAM" id="SSF52540">
    <property type="entry name" value="P-loop containing nucleoside triphosphate hydrolases"/>
    <property type="match status" value="1"/>
</dbReference>
<dbReference type="Pfam" id="PF17871">
    <property type="entry name" value="AAA_lid_9"/>
    <property type="match status" value="1"/>
</dbReference>
<evidence type="ECO:0000313" key="10">
    <source>
        <dbReference type="EMBL" id="GFP28678.1"/>
    </source>
</evidence>
<protein>
    <submittedName>
        <fullName evidence="10">ATP-dependent Clp protease ATP-binding subunit ClpB</fullName>
    </submittedName>
</protein>
<keyword evidence="8" id="KW-0175">Coiled coil</keyword>
<comment type="subunit">
    <text evidence="7">Homohexamer. The oligomerization is ATP-dependent.</text>
</comment>
<dbReference type="InterPro" id="IPR041546">
    <property type="entry name" value="ClpA/ClpB_AAA_lid"/>
</dbReference>
<keyword evidence="4 10" id="KW-0067">ATP-binding</keyword>
<dbReference type="InterPro" id="IPR050130">
    <property type="entry name" value="ClpA_ClpB"/>
</dbReference>
<keyword evidence="6" id="KW-0143">Chaperone</keyword>
<evidence type="ECO:0000256" key="8">
    <source>
        <dbReference type="SAM" id="Coils"/>
    </source>
</evidence>
<accession>A0A6V8P8M0</accession>
<evidence type="ECO:0000259" key="9">
    <source>
        <dbReference type="Pfam" id="PF17871"/>
    </source>
</evidence>
<feature type="coiled-coil region" evidence="8">
    <location>
        <begin position="118"/>
        <end position="212"/>
    </location>
</feature>
<dbReference type="FunFam" id="3.40.50.300:FF:000120">
    <property type="entry name" value="ATP-dependent chaperone ClpB"/>
    <property type="match status" value="1"/>
</dbReference>
<dbReference type="GO" id="GO:0005737">
    <property type="term" value="C:cytoplasm"/>
    <property type="evidence" value="ECO:0007669"/>
    <property type="project" value="TreeGrafter"/>
</dbReference>
<dbReference type="PANTHER" id="PTHR11638">
    <property type="entry name" value="ATP-DEPENDENT CLP PROTEASE"/>
    <property type="match status" value="1"/>
</dbReference>
<comment type="caution">
    <text evidence="10">The sequence shown here is derived from an EMBL/GenBank/DDBJ whole genome shotgun (WGS) entry which is preliminary data.</text>
</comment>
<dbReference type="Proteomes" id="UP000591948">
    <property type="component" value="Unassembled WGS sequence"/>
</dbReference>
<dbReference type="PANTHER" id="PTHR11638:SF18">
    <property type="entry name" value="HEAT SHOCK PROTEIN 104"/>
    <property type="match status" value="1"/>
</dbReference>
<dbReference type="InterPro" id="IPR018368">
    <property type="entry name" value="ClpA/B_CS1"/>
</dbReference>
<dbReference type="GO" id="GO:0005524">
    <property type="term" value="F:ATP binding"/>
    <property type="evidence" value="ECO:0007669"/>
    <property type="project" value="UniProtKB-KW"/>
</dbReference>
<name>A0A6V8P8M0_9ACTN</name>
<proteinExistence type="inferred from homology"/>
<evidence type="ECO:0000256" key="6">
    <source>
        <dbReference type="ARBA" id="ARBA00023186"/>
    </source>
</evidence>
<feature type="domain" description="ClpA/ClpB AAA lid" evidence="9">
    <location>
        <begin position="63"/>
        <end position="164"/>
    </location>
</feature>
<dbReference type="InterPro" id="IPR027417">
    <property type="entry name" value="P-loop_NTPase"/>
</dbReference>
<evidence type="ECO:0000256" key="5">
    <source>
        <dbReference type="ARBA" id="ARBA00023016"/>
    </source>
</evidence>
<keyword evidence="5" id="KW-0346">Stress response</keyword>
<feature type="non-terminal residue" evidence="10">
    <location>
        <position position="1"/>
    </location>
</feature>
<evidence type="ECO:0000256" key="4">
    <source>
        <dbReference type="ARBA" id="ARBA00022840"/>
    </source>
</evidence>
<feature type="non-terminal residue" evidence="10">
    <location>
        <position position="314"/>
    </location>
</feature>
<evidence type="ECO:0000256" key="3">
    <source>
        <dbReference type="ARBA" id="ARBA00022741"/>
    </source>
</evidence>
<gene>
    <name evidence="10" type="ORF">HKBW3S33_02092</name>
</gene>
<dbReference type="GO" id="GO:0016887">
    <property type="term" value="F:ATP hydrolysis activity"/>
    <property type="evidence" value="ECO:0007669"/>
    <property type="project" value="TreeGrafter"/>
</dbReference>
<dbReference type="EMBL" id="BLRY01000343">
    <property type="protein sequence ID" value="GFP28678.1"/>
    <property type="molecule type" value="Genomic_DNA"/>
</dbReference>
<dbReference type="GO" id="GO:0034605">
    <property type="term" value="P:cellular response to heat"/>
    <property type="evidence" value="ECO:0007669"/>
    <property type="project" value="TreeGrafter"/>
</dbReference>
<sequence>HTVVGAGKAEGSIDAGNMLKPLLARGELHCIGATTMDEYRKYIEKDAALERRFQPVLVDEPTAENTISILRGLRERYELHHGVRIQDAAMVSAAILSDRYISDRFLPDKAIDLIDEAAAKLRTEMESMPEELETLERRLMQLEIEREALRKEKDLASQSRLQALEKEVAEIRTERDALRAQWEAEKNTVGGLSLLREELERTRLEMDQAQRNYDLNKVAEYQYGKIPALEQKLRAAEERLGGEAKLIKEEVTPEEVAEVVSRWTGIPLSRLLEGAKEKLLRLDDILHKRVIGQTEAVQAVTDAGIRDRSGLIDP</sequence>
<evidence type="ECO:0000256" key="2">
    <source>
        <dbReference type="ARBA" id="ARBA00022737"/>
    </source>
</evidence>
<dbReference type="PROSITE" id="PS00870">
    <property type="entry name" value="CLPAB_1"/>
    <property type="match status" value="1"/>
</dbReference>
<comment type="similarity">
    <text evidence="1">Belongs to the ClpA/ClpB family.</text>
</comment>
<keyword evidence="3" id="KW-0547">Nucleotide-binding</keyword>
<dbReference type="Gene3D" id="3.40.50.300">
    <property type="entry name" value="P-loop containing nucleotide triphosphate hydrolases"/>
    <property type="match status" value="2"/>
</dbReference>
<evidence type="ECO:0000256" key="1">
    <source>
        <dbReference type="ARBA" id="ARBA00008675"/>
    </source>
</evidence>
<evidence type="ECO:0000313" key="11">
    <source>
        <dbReference type="Proteomes" id="UP000591948"/>
    </source>
</evidence>
<keyword evidence="2" id="KW-0677">Repeat</keyword>
<dbReference type="AlphaFoldDB" id="A0A6V8P8M0"/>
<dbReference type="GO" id="GO:0006508">
    <property type="term" value="P:proteolysis"/>
    <property type="evidence" value="ECO:0007669"/>
    <property type="project" value="UniProtKB-KW"/>
</dbReference>
<keyword evidence="11" id="KW-1185">Reference proteome</keyword>
<keyword evidence="10" id="KW-0378">Hydrolase</keyword>
<dbReference type="GO" id="GO:0008233">
    <property type="term" value="F:peptidase activity"/>
    <property type="evidence" value="ECO:0007669"/>
    <property type="project" value="UniProtKB-KW"/>
</dbReference>
<organism evidence="10 11">
    <name type="scientific">Candidatus Hakubella thermalkaliphila</name>
    <dbReference type="NCBI Taxonomy" id="2754717"/>
    <lineage>
        <taxon>Bacteria</taxon>
        <taxon>Bacillati</taxon>
        <taxon>Actinomycetota</taxon>
        <taxon>Actinomycetota incertae sedis</taxon>
        <taxon>Candidatus Hakubellales</taxon>
        <taxon>Candidatus Hakubellaceae</taxon>
        <taxon>Candidatus Hakubella</taxon>
    </lineage>
</organism>